<keyword evidence="5" id="KW-0808">Transferase</keyword>
<dbReference type="RefSeq" id="WP_130544424.1">
    <property type="nucleotide sequence ID" value="NZ_CP042431.1"/>
</dbReference>
<dbReference type="InterPro" id="IPR036890">
    <property type="entry name" value="HATPase_C_sf"/>
</dbReference>
<evidence type="ECO:0000256" key="5">
    <source>
        <dbReference type="ARBA" id="ARBA00022679"/>
    </source>
</evidence>
<keyword evidence="13" id="KW-1185">Reference proteome</keyword>
<keyword evidence="4" id="KW-0597">Phosphoprotein</keyword>
<comment type="subcellular location">
    <subcellularLocation>
        <location evidence="2">Membrane</location>
    </subcellularLocation>
</comment>
<comment type="caution">
    <text evidence="12">The sequence shown here is derived from an EMBL/GenBank/DDBJ whole genome shotgun (WGS) entry which is preliminary data.</text>
</comment>
<dbReference type="Pfam" id="PF02518">
    <property type="entry name" value="HATPase_c"/>
    <property type="match status" value="1"/>
</dbReference>
<evidence type="ECO:0000256" key="8">
    <source>
        <dbReference type="ARBA" id="ARBA00022989"/>
    </source>
</evidence>
<evidence type="ECO:0000313" key="13">
    <source>
        <dbReference type="Proteomes" id="UP000293874"/>
    </source>
</evidence>
<evidence type="ECO:0000256" key="3">
    <source>
        <dbReference type="ARBA" id="ARBA00012438"/>
    </source>
</evidence>
<dbReference type="GO" id="GO:0000155">
    <property type="term" value="F:phosphorelay sensor kinase activity"/>
    <property type="evidence" value="ECO:0007669"/>
    <property type="project" value="InterPro"/>
</dbReference>
<dbReference type="GO" id="GO:0005886">
    <property type="term" value="C:plasma membrane"/>
    <property type="evidence" value="ECO:0007669"/>
    <property type="project" value="TreeGrafter"/>
</dbReference>
<evidence type="ECO:0000256" key="2">
    <source>
        <dbReference type="ARBA" id="ARBA00004370"/>
    </source>
</evidence>
<dbReference type="EC" id="2.7.13.3" evidence="3"/>
<name>A0A4Q7MB25_9BACT</name>
<keyword evidence="6 10" id="KW-0812">Transmembrane</keyword>
<dbReference type="InterPro" id="IPR050428">
    <property type="entry name" value="TCS_sensor_his_kinase"/>
</dbReference>
<dbReference type="Pfam" id="PF00512">
    <property type="entry name" value="HisKA"/>
    <property type="match status" value="1"/>
</dbReference>
<keyword evidence="9 10" id="KW-0472">Membrane</keyword>
<dbReference type="InterPro" id="IPR005467">
    <property type="entry name" value="His_kinase_dom"/>
</dbReference>
<organism evidence="12 13">
    <name type="scientific">Pseudobacter ginsenosidimutans</name>
    <dbReference type="NCBI Taxonomy" id="661488"/>
    <lineage>
        <taxon>Bacteria</taxon>
        <taxon>Pseudomonadati</taxon>
        <taxon>Bacteroidota</taxon>
        <taxon>Chitinophagia</taxon>
        <taxon>Chitinophagales</taxon>
        <taxon>Chitinophagaceae</taxon>
        <taxon>Pseudobacter</taxon>
    </lineage>
</organism>
<dbReference type="PRINTS" id="PR00344">
    <property type="entry name" value="BCTRLSENSOR"/>
</dbReference>
<protein>
    <recommendedName>
        <fullName evidence="3">histidine kinase</fullName>
        <ecNumber evidence="3">2.7.13.3</ecNumber>
    </recommendedName>
</protein>
<dbReference type="SMART" id="SM00387">
    <property type="entry name" value="HATPase_c"/>
    <property type="match status" value="1"/>
</dbReference>
<dbReference type="SUPFAM" id="SSF55874">
    <property type="entry name" value="ATPase domain of HSP90 chaperone/DNA topoisomerase II/histidine kinase"/>
    <property type="match status" value="1"/>
</dbReference>
<dbReference type="AlphaFoldDB" id="A0A4Q7MB25"/>
<gene>
    <name evidence="12" type="ORF">EV199_5953</name>
</gene>
<evidence type="ECO:0000256" key="4">
    <source>
        <dbReference type="ARBA" id="ARBA00022553"/>
    </source>
</evidence>
<evidence type="ECO:0000256" key="6">
    <source>
        <dbReference type="ARBA" id="ARBA00022692"/>
    </source>
</evidence>
<evidence type="ECO:0000256" key="9">
    <source>
        <dbReference type="ARBA" id="ARBA00023136"/>
    </source>
</evidence>
<proteinExistence type="predicted"/>
<dbReference type="PANTHER" id="PTHR45436:SF5">
    <property type="entry name" value="SENSOR HISTIDINE KINASE TRCS"/>
    <property type="match status" value="1"/>
</dbReference>
<evidence type="ECO:0000259" key="11">
    <source>
        <dbReference type="PROSITE" id="PS50109"/>
    </source>
</evidence>
<accession>A0A4Q7MB25</accession>
<dbReference type="PANTHER" id="PTHR45436">
    <property type="entry name" value="SENSOR HISTIDINE KINASE YKOH"/>
    <property type="match status" value="1"/>
</dbReference>
<dbReference type="InterPro" id="IPR036097">
    <property type="entry name" value="HisK_dim/P_sf"/>
</dbReference>
<feature type="transmembrane region" description="Helical" evidence="10">
    <location>
        <begin position="142"/>
        <end position="166"/>
    </location>
</feature>
<reference evidence="12 13" key="1">
    <citation type="submission" date="2019-02" db="EMBL/GenBank/DDBJ databases">
        <title>Genomic Encyclopedia of Type Strains, Phase IV (KMG-IV): sequencing the most valuable type-strain genomes for metagenomic binning, comparative biology and taxonomic classification.</title>
        <authorList>
            <person name="Goeker M."/>
        </authorList>
    </citation>
    <scope>NUCLEOTIDE SEQUENCE [LARGE SCALE GENOMIC DNA]</scope>
    <source>
        <strain evidence="12 13">DSM 18116</strain>
    </source>
</reference>
<evidence type="ECO:0000256" key="1">
    <source>
        <dbReference type="ARBA" id="ARBA00000085"/>
    </source>
</evidence>
<comment type="catalytic activity">
    <reaction evidence="1">
        <text>ATP + protein L-histidine = ADP + protein N-phospho-L-histidine.</text>
        <dbReference type="EC" id="2.7.13.3"/>
    </reaction>
</comment>
<evidence type="ECO:0000256" key="7">
    <source>
        <dbReference type="ARBA" id="ARBA00022777"/>
    </source>
</evidence>
<dbReference type="Proteomes" id="UP000293874">
    <property type="component" value="Unassembled WGS sequence"/>
</dbReference>
<evidence type="ECO:0000313" key="12">
    <source>
        <dbReference type="EMBL" id="RZS65196.1"/>
    </source>
</evidence>
<evidence type="ECO:0000256" key="10">
    <source>
        <dbReference type="SAM" id="Phobius"/>
    </source>
</evidence>
<sequence length="444" mass="50704">MKLLTKLTLFTTISKLAIVLLFVWLLPVLADKVAFEYANNRLKQQERKVFAVIEKNGIDYYLEGDSTYGSYTMLKEEYISLERNQQPQLPDTILTSQRIVEGDTLTYRTLIANFEYDQHNYTLEIGKTIASIRQYNTPLQRVALYVLAALVFLTLLLDLSVTRLLIRPLARIIRTKLVNAKFPFTKSLQPIQTSTTDFKYLDQSLMLLMQRITGDFERERAFTSNASHELMTPISVLQTKMENFMLGTDNEEEQRKILDMMKILNRLKKIVNALLMISRIENEQYNKTGSVSMHELISEITGELAAGMENKGLELTVSLRKDISLQPLNPDLIFQLFYNIITNAIRYNIEGGRIIITDRYSREEGFSISIRDTGIGIPEEEREAVFNRFRKSSLTGIDGNGLGLSIVKSIAQYHGIGLELQSVQGKGTEFIVRFPPAMVGQIKI</sequence>
<dbReference type="Gene3D" id="1.10.287.130">
    <property type="match status" value="1"/>
</dbReference>
<dbReference type="EMBL" id="SGXA01000006">
    <property type="protein sequence ID" value="RZS65196.1"/>
    <property type="molecule type" value="Genomic_DNA"/>
</dbReference>
<dbReference type="PROSITE" id="PS50109">
    <property type="entry name" value="HIS_KIN"/>
    <property type="match status" value="1"/>
</dbReference>
<feature type="domain" description="Histidine kinase" evidence="11">
    <location>
        <begin position="225"/>
        <end position="438"/>
    </location>
</feature>
<keyword evidence="8 10" id="KW-1133">Transmembrane helix</keyword>
<dbReference type="CDD" id="cd00082">
    <property type="entry name" value="HisKA"/>
    <property type="match status" value="1"/>
</dbReference>
<dbReference type="SUPFAM" id="SSF47384">
    <property type="entry name" value="Homodimeric domain of signal transducing histidine kinase"/>
    <property type="match status" value="1"/>
</dbReference>
<dbReference type="InterPro" id="IPR003594">
    <property type="entry name" value="HATPase_dom"/>
</dbReference>
<dbReference type="InterPro" id="IPR004358">
    <property type="entry name" value="Sig_transdc_His_kin-like_C"/>
</dbReference>
<keyword evidence="7 12" id="KW-0418">Kinase</keyword>
<dbReference type="OrthoDB" id="1522504at2"/>
<dbReference type="SMART" id="SM00388">
    <property type="entry name" value="HisKA"/>
    <property type="match status" value="1"/>
</dbReference>
<dbReference type="Gene3D" id="3.30.565.10">
    <property type="entry name" value="Histidine kinase-like ATPase, C-terminal domain"/>
    <property type="match status" value="1"/>
</dbReference>
<dbReference type="InterPro" id="IPR003661">
    <property type="entry name" value="HisK_dim/P_dom"/>
</dbReference>